<evidence type="ECO:0000256" key="2">
    <source>
        <dbReference type="ARBA" id="ARBA00022556"/>
    </source>
</evidence>
<dbReference type="InterPro" id="IPR001451">
    <property type="entry name" value="Hexapep"/>
</dbReference>
<dbReference type="Pfam" id="PF00132">
    <property type="entry name" value="Hexapep"/>
    <property type="match status" value="2"/>
</dbReference>
<evidence type="ECO:0000313" key="8">
    <source>
        <dbReference type="Proteomes" id="UP000636891"/>
    </source>
</evidence>
<dbReference type="InterPro" id="IPR037157">
    <property type="entry name" value="Acetyltransf_C_sf"/>
</dbReference>
<dbReference type="EC" id="2.3.1.129" evidence="7"/>
<evidence type="ECO:0000259" key="6">
    <source>
        <dbReference type="Pfam" id="PF13720"/>
    </source>
</evidence>
<keyword evidence="5 7" id="KW-0012">Acyltransferase</keyword>
<dbReference type="InterPro" id="IPR011004">
    <property type="entry name" value="Trimer_LpxA-like_sf"/>
</dbReference>
<evidence type="ECO:0000256" key="5">
    <source>
        <dbReference type="ARBA" id="ARBA00023315"/>
    </source>
</evidence>
<keyword evidence="1" id="KW-0444">Lipid biosynthesis</keyword>
<dbReference type="Pfam" id="PF13720">
    <property type="entry name" value="Acetyltransf_11"/>
    <property type="match status" value="1"/>
</dbReference>
<protein>
    <submittedName>
        <fullName evidence="7">Acyl-ACP--UDP-N-acetylglucosamine O-acyltransferase</fullName>
        <ecNumber evidence="7">2.3.1.129</ecNumber>
    </submittedName>
</protein>
<keyword evidence="3 7" id="KW-0808">Transferase</keyword>
<sequence>MISKSAHVSENAKLGEGVTVEPFAYIAADVVIGDGCWIGPGAVILDGARLGNNCKIHTSAVIAGVPQDLKFRGEYSTVEIGDNTSIRECATINRGTAAKGVTKVGSNTLIMAYAHVGHDCTVGDNCVIVNGVSLAGEVEVQDWAILGGHSAVHQFCRIGAHVMLSGGSLVSKDIPPFVKAAHNPLSFVGANFIGLRRRGFSPEKINEIQEMFRILFQSGYNYSRACEMVENQVPQSAERDLVLDFIRSSKRGILKPYNPKKSDDEIE</sequence>
<dbReference type="NCBIfam" id="TIGR01852">
    <property type="entry name" value="lipid_A_lpxA"/>
    <property type="match status" value="1"/>
</dbReference>
<dbReference type="PANTHER" id="PTHR43480:SF1">
    <property type="entry name" value="ACYL-[ACYL-CARRIER-PROTEIN]--UDP-N-ACETYLGLUCOSAMINE O-ACYLTRANSFERASE, MITOCHONDRIAL-RELATED"/>
    <property type="match status" value="1"/>
</dbReference>
<comment type="caution">
    <text evidence="7">The sequence shown here is derived from an EMBL/GenBank/DDBJ whole genome shotgun (WGS) entry which is preliminary data.</text>
</comment>
<keyword evidence="4" id="KW-0443">Lipid metabolism</keyword>
<dbReference type="RefSeq" id="WP_055202079.1">
    <property type="nucleotide sequence ID" value="NZ_JACOOK010000001.1"/>
</dbReference>
<organism evidence="7 8">
    <name type="scientific">Alistipes hominis</name>
    <dbReference type="NCBI Taxonomy" id="2763015"/>
    <lineage>
        <taxon>Bacteria</taxon>
        <taxon>Pseudomonadati</taxon>
        <taxon>Bacteroidota</taxon>
        <taxon>Bacteroidia</taxon>
        <taxon>Bacteroidales</taxon>
        <taxon>Rikenellaceae</taxon>
        <taxon>Alistipes</taxon>
    </lineage>
</organism>
<keyword evidence="2" id="KW-0441">Lipid A biosynthesis</keyword>
<evidence type="ECO:0000256" key="1">
    <source>
        <dbReference type="ARBA" id="ARBA00022516"/>
    </source>
</evidence>
<dbReference type="PIRSF" id="PIRSF000456">
    <property type="entry name" value="UDP-GlcNAc_acltr"/>
    <property type="match status" value="1"/>
</dbReference>
<reference evidence="7 8" key="1">
    <citation type="submission" date="2020-08" db="EMBL/GenBank/DDBJ databases">
        <title>Genome public.</title>
        <authorList>
            <person name="Liu C."/>
            <person name="Sun Q."/>
        </authorList>
    </citation>
    <scope>NUCLEOTIDE SEQUENCE [LARGE SCALE GENOMIC DNA]</scope>
    <source>
        <strain evidence="7 8">New-7</strain>
    </source>
</reference>
<dbReference type="NCBIfam" id="NF003657">
    <property type="entry name" value="PRK05289.1"/>
    <property type="match status" value="1"/>
</dbReference>
<dbReference type="CDD" id="cd03351">
    <property type="entry name" value="LbH_UDP-GlcNAc_AT"/>
    <property type="match status" value="1"/>
</dbReference>
<dbReference type="Gene3D" id="1.20.1180.10">
    <property type="entry name" value="Udp N-acetylglucosamine O-acyltransferase, C-terminal domain"/>
    <property type="match status" value="1"/>
</dbReference>
<dbReference type="InterPro" id="IPR010137">
    <property type="entry name" value="Lipid_A_LpxA"/>
</dbReference>
<proteinExistence type="predicted"/>
<evidence type="ECO:0000256" key="3">
    <source>
        <dbReference type="ARBA" id="ARBA00022679"/>
    </source>
</evidence>
<gene>
    <name evidence="7" type="primary">lpxA</name>
    <name evidence="7" type="ORF">H8S08_02865</name>
</gene>
<dbReference type="EMBL" id="JACOOK010000001">
    <property type="protein sequence ID" value="MBC5615961.1"/>
    <property type="molecule type" value="Genomic_DNA"/>
</dbReference>
<dbReference type="GO" id="GO:0008780">
    <property type="term" value="F:acyl-[acyl-carrier-protein]-UDP-N-acetylglucosamine O-acyltransferase activity"/>
    <property type="evidence" value="ECO:0007669"/>
    <property type="project" value="UniProtKB-EC"/>
</dbReference>
<dbReference type="InterPro" id="IPR029098">
    <property type="entry name" value="Acetyltransf_C"/>
</dbReference>
<dbReference type="Gene3D" id="2.160.10.10">
    <property type="entry name" value="Hexapeptide repeat proteins"/>
    <property type="match status" value="1"/>
</dbReference>
<accession>A0ABR7CJZ4</accession>
<evidence type="ECO:0000256" key="4">
    <source>
        <dbReference type="ARBA" id="ARBA00023098"/>
    </source>
</evidence>
<feature type="domain" description="UDP N-acetylglucosamine O-acyltransferase C-terminal" evidence="6">
    <location>
        <begin position="173"/>
        <end position="253"/>
    </location>
</feature>
<dbReference type="Proteomes" id="UP000636891">
    <property type="component" value="Unassembled WGS sequence"/>
</dbReference>
<name>A0ABR7CJZ4_9BACT</name>
<keyword evidence="8" id="KW-1185">Reference proteome</keyword>
<dbReference type="PANTHER" id="PTHR43480">
    <property type="entry name" value="ACYL-[ACYL-CARRIER-PROTEIN]--UDP-N-ACETYLGLUCOSAMINE O-ACYLTRANSFERASE"/>
    <property type="match status" value="1"/>
</dbReference>
<dbReference type="SUPFAM" id="SSF51161">
    <property type="entry name" value="Trimeric LpxA-like enzymes"/>
    <property type="match status" value="1"/>
</dbReference>
<evidence type="ECO:0000313" key="7">
    <source>
        <dbReference type="EMBL" id="MBC5615961.1"/>
    </source>
</evidence>